<accession>A0AAD4MRS2</accession>
<name>A0AAD4MRS2_9BILA</name>
<feature type="region of interest" description="Disordered" evidence="1">
    <location>
        <begin position="82"/>
        <end position="222"/>
    </location>
</feature>
<reference evidence="2" key="1">
    <citation type="submission" date="2022-01" db="EMBL/GenBank/DDBJ databases">
        <title>Genome Sequence Resource for Two Populations of Ditylenchus destructor, the Migratory Endoparasitic Phytonematode.</title>
        <authorList>
            <person name="Zhang H."/>
            <person name="Lin R."/>
            <person name="Xie B."/>
        </authorList>
    </citation>
    <scope>NUCLEOTIDE SEQUENCE</scope>
    <source>
        <strain evidence="2">BazhouSP</strain>
    </source>
</reference>
<proteinExistence type="predicted"/>
<protein>
    <submittedName>
        <fullName evidence="2">Uncharacterized protein</fullName>
    </submittedName>
</protein>
<comment type="caution">
    <text evidence="2">The sequence shown here is derived from an EMBL/GenBank/DDBJ whole genome shotgun (WGS) entry which is preliminary data.</text>
</comment>
<evidence type="ECO:0000313" key="2">
    <source>
        <dbReference type="EMBL" id="KAI1702101.1"/>
    </source>
</evidence>
<feature type="compositionally biased region" description="Basic and acidic residues" evidence="1">
    <location>
        <begin position="176"/>
        <end position="186"/>
    </location>
</feature>
<dbReference type="Proteomes" id="UP001201812">
    <property type="component" value="Unassembled WGS sequence"/>
</dbReference>
<gene>
    <name evidence="2" type="ORF">DdX_15696</name>
</gene>
<dbReference type="AlphaFoldDB" id="A0AAD4MRS2"/>
<sequence>MASKTATNQSKRLNSTLKRPIFKSAQERYNQIAVPLERIQHRLCYECGEVVSAAAYDYHQMQHESVYLAYQLYYAEAQLPSSSRDDSFESTQTCASPGSLLDTPVEPNSASPPEVFIDVTSLDDEEVSPEDNQNSSSHSSSTLSIGNNFDLPGLSDENGKDLTQTEFDSRSTSGEGFEKPRPKTDLRQNQVMSMSQESLEELDRSRRSSPANRSYAKAPSSYKSPQCLRKDLWHPHGNNFSSCTKPKNVLDSQQQMTAFWRNSLSTSMRKRTVPQATKKTDSRCNSSEERQIFCTNITQTRKDLNHHPSLSDYLAALLNDVDKQVDTARAVRIQHSRGRLKLDVIKEQQVINVLNAANFDTDEGLIDAVNLLGLVMQGFVDGLRVPEENVDENETSDEEF</sequence>
<feature type="compositionally biased region" description="Low complexity" evidence="1">
    <location>
        <begin position="130"/>
        <end position="148"/>
    </location>
</feature>
<organism evidence="2 3">
    <name type="scientific">Ditylenchus destructor</name>
    <dbReference type="NCBI Taxonomy" id="166010"/>
    <lineage>
        <taxon>Eukaryota</taxon>
        <taxon>Metazoa</taxon>
        <taxon>Ecdysozoa</taxon>
        <taxon>Nematoda</taxon>
        <taxon>Chromadorea</taxon>
        <taxon>Rhabditida</taxon>
        <taxon>Tylenchina</taxon>
        <taxon>Tylenchomorpha</taxon>
        <taxon>Sphaerularioidea</taxon>
        <taxon>Anguinidae</taxon>
        <taxon>Anguininae</taxon>
        <taxon>Ditylenchus</taxon>
    </lineage>
</organism>
<evidence type="ECO:0000256" key="1">
    <source>
        <dbReference type="SAM" id="MobiDB-lite"/>
    </source>
</evidence>
<dbReference type="EMBL" id="JAKKPZ010000105">
    <property type="protein sequence ID" value="KAI1702101.1"/>
    <property type="molecule type" value="Genomic_DNA"/>
</dbReference>
<keyword evidence="3" id="KW-1185">Reference proteome</keyword>
<feature type="compositionally biased region" description="Polar residues" evidence="1">
    <location>
        <begin position="161"/>
        <end position="174"/>
    </location>
</feature>
<evidence type="ECO:0000313" key="3">
    <source>
        <dbReference type="Proteomes" id="UP001201812"/>
    </source>
</evidence>